<feature type="binding site" evidence="3">
    <location>
        <position position="107"/>
    </location>
    <ligand>
        <name>Zn(2+)</name>
        <dbReference type="ChEBI" id="CHEBI:29105"/>
        <label>2</label>
    </ligand>
</feature>
<dbReference type="NCBIfam" id="TIGR00167">
    <property type="entry name" value="cbbA"/>
    <property type="match status" value="1"/>
</dbReference>
<keyword evidence="3" id="KW-0862">Zinc</keyword>
<dbReference type="Proteomes" id="UP000094271">
    <property type="component" value="Unassembled WGS sequence"/>
</dbReference>
<keyword evidence="7" id="KW-1185">Reference proteome</keyword>
<evidence type="ECO:0000256" key="3">
    <source>
        <dbReference type="PIRSR" id="PIRSR001359-3"/>
    </source>
</evidence>
<feature type="binding site" evidence="3">
    <location>
        <position position="211"/>
    </location>
    <ligand>
        <name>Zn(2+)</name>
        <dbReference type="ChEBI" id="CHEBI:29105"/>
        <label>1</label>
        <note>catalytic</note>
    </ligand>
</feature>
<dbReference type="OrthoDB" id="9803995at2"/>
<evidence type="ECO:0000313" key="5">
    <source>
        <dbReference type="EMBL" id="ODR54479.1"/>
    </source>
</evidence>
<feature type="active site" description="Proton donor" evidence="1">
    <location>
        <position position="85"/>
    </location>
</feature>
<evidence type="ECO:0000313" key="7">
    <source>
        <dbReference type="Proteomes" id="UP000094869"/>
    </source>
</evidence>
<evidence type="ECO:0000256" key="1">
    <source>
        <dbReference type="PIRSR" id="PIRSR001359-1"/>
    </source>
</evidence>
<protein>
    <submittedName>
        <fullName evidence="4">Ketose-bisphosphate aldolase</fullName>
    </submittedName>
</protein>
<comment type="cofactor">
    <cofactor evidence="3">
        <name>Zn(2+)</name>
        <dbReference type="ChEBI" id="CHEBI:29105"/>
    </cofactor>
    <text evidence="3">Binds 2 Zn(2+) ions per subunit. One is catalytic and the other provides a structural contribution.</text>
</comment>
<dbReference type="GO" id="GO:0016832">
    <property type="term" value="F:aldehyde-lyase activity"/>
    <property type="evidence" value="ECO:0007669"/>
    <property type="project" value="InterPro"/>
</dbReference>
<evidence type="ECO:0000256" key="2">
    <source>
        <dbReference type="PIRSR" id="PIRSR001359-2"/>
    </source>
</evidence>
<dbReference type="InterPro" id="IPR013785">
    <property type="entry name" value="Aldolase_TIM"/>
</dbReference>
<feature type="binding site" evidence="2">
    <location>
        <begin position="212"/>
        <end position="214"/>
    </location>
    <ligand>
        <name>dihydroxyacetone phosphate</name>
        <dbReference type="ChEBI" id="CHEBI:57642"/>
    </ligand>
</feature>
<dbReference type="GO" id="GO:0008270">
    <property type="term" value="F:zinc ion binding"/>
    <property type="evidence" value="ECO:0007669"/>
    <property type="project" value="InterPro"/>
</dbReference>
<dbReference type="AlphaFoldDB" id="A0A1E3UHK6"/>
<dbReference type="PANTHER" id="PTHR30304">
    <property type="entry name" value="D-TAGATOSE-1,6-BISPHOSPHATE ALDOLASE"/>
    <property type="match status" value="1"/>
</dbReference>
<gene>
    <name evidence="4" type="ORF">BEI59_13850</name>
    <name evidence="5" type="ORF">BEI63_16075</name>
</gene>
<dbReference type="Proteomes" id="UP000094869">
    <property type="component" value="Unassembled WGS sequence"/>
</dbReference>
<feature type="binding site" evidence="2">
    <location>
        <position position="183"/>
    </location>
    <ligand>
        <name>dihydroxyacetone phosphate</name>
        <dbReference type="ChEBI" id="CHEBI:57642"/>
    </ligand>
</feature>
<name>A0A1E3UHK6_9FIRM</name>
<feature type="binding site" evidence="3">
    <location>
        <position position="86"/>
    </location>
    <ligand>
        <name>Zn(2+)</name>
        <dbReference type="ChEBI" id="CHEBI:29105"/>
        <label>1</label>
        <note>catalytic</note>
    </ligand>
</feature>
<sequence length="293" mass="31815">MGTGVKKMLQKALEEGYAVGSFSARYLTNIGPVLEAAVRQSSPVIVQVSQKEMKRYGSTCGQFADEYRRCIREMDIRVPAALHLDHTKDLDIIQAAIDAGFDSVMIDASEQPLEKNMEIVKKVVAMAHAKGVEVEAEIGKISANDLIETDSTTQLYTDPQEAGYFAKETAVDFLAVSVGTVHGAYGTRKPHIELERIREIREQVSVPLVLHGASGVPSHLIKAAISLEGGGVSKINVATDLEAAFLSALGLDSSITNEAVLKLPSEQLDKAHEAVTRVVEEKMRDYLLSSHRA</sequence>
<proteinExistence type="predicted"/>
<dbReference type="Pfam" id="PF01116">
    <property type="entry name" value="F_bP_aldolase"/>
    <property type="match status" value="1"/>
</dbReference>
<keyword evidence="3" id="KW-0479">Metal-binding</keyword>
<reference evidence="5 7" key="1">
    <citation type="submission" date="2016-08" db="EMBL/GenBank/DDBJ databases">
        <title>Characterization of Isolates of Eisenbergiella tayi Derived from Blood Cultures, Using Whole Genome Sequencing.</title>
        <authorList>
            <person name="Bernier A.-M."/>
            <person name="Burdz T."/>
            <person name="Wiebe D."/>
            <person name="Bernard K."/>
        </authorList>
    </citation>
    <scope>NUCLEOTIDE SEQUENCE [LARGE SCALE GENOMIC DNA]</scope>
    <source>
        <strain evidence="5 7">NML120146</strain>
    </source>
</reference>
<evidence type="ECO:0000313" key="6">
    <source>
        <dbReference type="Proteomes" id="UP000094271"/>
    </source>
</evidence>
<dbReference type="Gene3D" id="3.20.20.70">
    <property type="entry name" value="Aldolase class I"/>
    <property type="match status" value="1"/>
</dbReference>
<evidence type="ECO:0000313" key="4">
    <source>
        <dbReference type="EMBL" id="ODR51338.1"/>
    </source>
</evidence>
<feature type="binding site" evidence="3">
    <location>
        <position position="137"/>
    </location>
    <ligand>
        <name>Zn(2+)</name>
        <dbReference type="ChEBI" id="CHEBI:29105"/>
        <label>2</label>
    </ligand>
</feature>
<dbReference type="PANTHER" id="PTHR30304:SF0">
    <property type="entry name" value="D-TAGATOSE-1,6-BISPHOSPHATE ALDOLASE SUBUNIT GATY-RELATED"/>
    <property type="match status" value="1"/>
</dbReference>
<feature type="binding site" evidence="3">
    <location>
        <position position="182"/>
    </location>
    <ligand>
        <name>Zn(2+)</name>
        <dbReference type="ChEBI" id="CHEBI:29105"/>
        <label>1</label>
        <note>catalytic</note>
    </ligand>
</feature>
<dbReference type="GO" id="GO:0005975">
    <property type="term" value="P:carbohydrate metabolic process"/>
    <property type="evidence" value="ECO:0007669"/>
    <property type="project" value="InterPro"/>
</dbReference>
<dbReference type="GeneID" id="93299193"/>
<dbReference type="EMBL" id="MEHD01000025">
    <property type="protein sequence ID" value="ODR54479.1"/>
    <property type="molecule type" value="Genomic_DNA"/>
</dbReference>
<comment type="caution">
    <text evidence="4">The sequence shown here is derived from an EMBL/GenBank/DDBJ whole genome shotgun (WGS) entry which is preliminary data.</text>
</comment>
<dbReference type="RefSeq" id="WP_069155737.1">
    <property type="nucleotide sequence ID" value="NZ_DAWDRA010000031.1"/>
</dbReference>
<accession>A0A1E3UHK6</accession>
<reference evidence="4 6" key="2">
    <citation type="submission" date="2016-08" db="EMBL/GenBank/DDBJ databases">
        <authorList>
            <person name="Seilhamer J.J."/>
        </authorList>
    </citation>
    <scope>NUCLEOTIDE SEQUENCE [LARGE SCALE GENOMIC DNA]</scope>
    <source>
        <strain evidence="4 6">NML150140-1</strain>
    </source>
</reference>
<dbReference type="SUPFAM" id="SSF51569">
    <property type="entry name" value="Aldolase"/>
    <property type="match status" value="1"/>
</dbReference>
<feature type="binding site" evidence="2">
    <location>
        <begin position="236"/>
        <end position="239"/>
    </location>
    <ligand>
        <name>dihydroxyacetone phosphate</name>
        <dbReference type="ChEBI" id="CHEBI:57642"/>
    </ligand>
</feature>
<dbReference type="EMBL" id="MEHA01000009">
    <property type="protein sequence ID" value="ODR51338.1"/>
    <property type="molecule type" value="Genomic_DNA"/>
</dbReference>
<dbReference type="CDD" id="cd00947">
    <property type="entry name" value="TBP_aldolase_IIB"/>
    <property type="match status" value="1"/>
</dbReference>
<organism evidence="4 6">
    <name type="scientific">Eisenbergiella tayi</name>
    <dbReference type="NCBI Taxonomy" id="1432052"/>
    <lineage>
        <taxon>Bacteria</taxon>
        <taxon>Bacillati</taxon>
        <taxon>Bacillota</taxon>
        <taxon>Clostridia</taxon>
        <taxon>Lachnospirales</taxon>
        <taxon>Lachnospiraceae</taxon>
        <taxon>Eisenbergiella</taxon>
    </lineage>
</organism>
<dbReference type="PIRSF" id="PIRSF001359">
    <property type="entry name" value="F_bP_aldolase_II"/>
    <property type="match status" value="1"/>
</dbReference>
<dbReference type="InterPro" id="IPR050246">
    <property type="entry name" value="Class_II_FBP_aldolase"/>
</dbReference>
<dbReference type="InterPro" id="IPR000771">
    <property type="entry name" value="FBA_II"/>
</dbReference>